<proteinExistence type="predicted"/>
<protein>
    <submittedName>
        <fullName evidence="2">Beta-barrel assembly machine subunit BamC</fullName>
    </submittedName>
</protein>
<dbReference type="Proteomes" id="UP000243719">
    <property type="component" value="Unassembled WGS sequence"/>
</dbReference>
<dbReference type="AlphaFoldDB" id="A0A1H2PRY2"/>
<name>A0A1H2PRY2_9BURK</name>
<evidence type="ECO:0000256" key="1">
    <source>
        <dbReference type="SAM" id="MobiDB-lite"/>
    </source>
</evidence>
<feature type="region of interest" description="Disordered" evidence="1">
    <location>
        <begin position="64"/>
        <end position="89"/>
    </location>
</feature>
<dbReference type="Pfam" id="PF06804">
    <property type="entry name" value="Lipoprotein_18"/>
    <property type="match status" value="1"/>
</dbReference>
<evidence type="ECO:0000313" key="3">
    <source>
        <dbReference type="Proteomes" id="UP000243719"/>
    </source>
</evidence>
<keyword evidence="3" id="KW-1185">Reference proteome</keyword>
<dbReference type="EMBL" id="FNLO01000007">
    <property type="protein sequence ID" value="SDV49306.1"/>
    <property type="molecule type" value="Genomic_DNA"/>
</dbReference>
<dbReference type="InterPro" id="IPR010653">
    <property type="entry name" value="NlpB/DapX"/>
</dbReference>
<evidence type="ECO:0000313" key="2">
    <source>
        <dbReference type="EMBL" id="SDV49306.1"/>
    </source>
</evidence>
<sequence>MKRNDRRLTTLAAATLVATLCGCSSVSDMLQGDRVKYKDAGTAPNLVVPPGLSDVQANKQRYVAPPSTAGLGSNPRLSQTPDGGTTLGVPTASDPYGMHFEYDGNQRWLVVDGRDPDQLWGDLKAFWEANGFAVVTDAPATGVLETDWAENRANIPNDWFRKTVGKLLDWAYSSGTRDKFRTRVERTPDGGTEIFITHRGMEEVLTGRYQESSRWVERPRNPQLENAFLQLLAEKFGVSAERAKQLADNPRQANAGERIVSTDANGLVLTEPVDRAWLRVGLALDRSNFVVDRSDRATGVFVVRYANPNEEVDQNGLFSKLFGRKPTKQDETRQYRVAVRADASGRTRVSVLDESGNPDGSSDAQRIVAALKNQLS</sequence>
<gene>
    <name evidence="2" type="ORF">SAMN05216551_107229</name>
</gene>
<dbReference type="InterPro" id="IPR042268">
    <property type="entry name" value="BamC_C"/>
</dbReference>
<dbReference type="PROSITE" id="PS51257">
    <property type="entry name" value="PROKAR_LIPOPROTEIN"/>
    <property type="match status" value="1"/>
</dbReference>
<dbReference type="Gene3D" id="3.30.310.170">
    <property type="entry name" value="Outer membrane protein assembly factor BamC"/>
    <property type="match status" value="1"/>
</dbReference>
<accession>A0A1H2PRY2</accession>
<reference evidence="3" key="1">
    <citation type="submission" date="2016-09" db="EMBL/GenBank/DDBJ databases">
        <authorList>
            <person name="Varghese N."/>
            <person name="Submissions S."/>
        </authorList>
    </citation>
    <scope>NUCLEOTIDE SEQUENCE [LARGE SCALE GENOMIC DNA]</scope>
    <source>
        <strain evidence="3">JS23</strain>
    </source>
</reference>
<dbReference type="STRING" id="1770053.SAMN05216551_107229"/>
<dbReference type="OrthoDB" id="5291099at2"/>
<organism evidence="2 3">
    <name type="scientific">Chitinasiproducens palmae</name>
    <dbReference type="NCBI Taxonomy" id="1770053"/>
    <lineage>
        <taxon>Bacteria</taxon>
        <taxon>Pseudomonadati</taxon>
        <taxon>Pseudomonadota</taxon>
        <taxon>Betaproteobacteria</taxon>
        <taxon>Burkholderiales</taxon>
        <taxon>Burkholderiaceae</taxon>
        <taxon>Chitinasiproducens</taxon>
    </lineage>
</organism>
<dbReference type="RefSeq" id="WP_091909158.1">
    <property type="nucleotide sequence ID" value="NZ_FNLO01000007.1"/>
</dbReference>